<accession>A0AA48HIT8</accession>
<organism evidence="1 2">
    <name type="scientific">Flagellimonas marinaquae</name>
    <dbReference type="NCBI Taxonomy" id="254955"/>
    <lineage>
        <taxon>Bacteria</taxon>
        <taxon>Pseudomonadati</taxon>
        <taxon>Bacteroidota</taxon>
        <taxon>Flavobacteriia</taxon>
        <taxon>Flavobacteriales</taxon>
        <taxon>Flavobacteriaceae</taxon>
        <taxon>Flagellimonas</taxon>
    </lineage>
</organism>
<evidence type="ECO:0000313" key="1">
    <source>
        <dbReference type="EMBL" id="BDW93043.1"/>
    </source>
</evidence>
<gene>
    <name evidence="1" type="ORF">MACH07_18750</name>
</gene>
<sequence>MPDGHGALAGAGAGTTLGDGTAGAGQATVGAGMLVGAGATHIMAGAGQVTAGAATTVAIGTTLTTEGTTAEIMPICPEEEDIVHAFPALPYHLELMPMPVDTEAIVAVPMQRFPETAIWPIEALVDIAIVPM</sequence>
<dbReference type="EMBL" id="AP027268">
    <property type="protein sequence ID" value="BDW93043.1"/>
    <property type="molecule type" value="Genomic_DNA"/>
</dbReference>
<dbReference type="Proteomes" id="UP001330184">
    <property type="component" value="Chromosome"/>
</dbReference>
<name>A0AA48HIT8_9FLAO</name>
<keyword evidence="2" id="KW-1185">Reference proteome</keyword>
<proteinExistence type="predicted"/>
<protein>
    <submittedName>
        <fullName evidence="1">Uncharacterized protein</fullName>
    </submittedName>
</protein>
<reference evidence="1 2" key="1">
    <citation type="submission" date="2023-01" db="EMBL/GenBank/DDBJ databases">
        <title>Complete genome sequence of Muricauda aquimarina strain IFOP_LL357.</title>
        <authorList>
            <person name="Gajardo G."/>
            <person name="Ueki S."/>
            <person name="Maruyama F."/>
        </authorList>
    </citation>
    <scope>NUCLEOTIDE SEQUENCE [LARGE SCALE GENOMIC DNA]</scope>
    <source>
        <strain evidence="1 2">IFOP_LL357</strain>
    </source>
</reference>
<evidence type="ECO:0000313" key="2">
    <source>
        <dbReference type="Proteomes" id="UP001330184"/>
    </source>
</evidence>
<dbReference type="AlphaFoldDB" id="A0AA48HIT8"/>